<sequence length="122" mass="14442">MGQDIRHVRCKNSNSTIRYFLLSLDRFCHQHCWLIIRFVLNSEQFINNSHITYDFNWAYNLPTVKVGEILVRECPYITGGRSPVCFQNTSAMSIISQIIERCTHYRSNQDFMCFTFLGLRYS</sequence>
<evidence type="ECO:0000313" key="1">
    <source>
        <dbReference type="EMBL" id="JAD42154.1"/>
    </source>
</evidence>
<name>A0A0A8ZRY9_ARUDO</name>
<proteinExistence type="predicted"/>
<accession>A0A0A8ZRY9</accession>
<protein>
    <submittedName>
        <fullName evidence="1">Uncharacterized protein</fullName>
    </submittedName>
</protein>
<dbReference type="EMBL" id="GBRH01255741">
    <property type="protein sequence ID" value="JAD42154.1"/>
    <property type="molecule type" value="Transcribed_RNA"/>
</dbReference>
<reference evidence="1" key="1">
    <citation type="submission" date="2014-09" db="EMBL/GenBank/DDBJ databases">
        <authorList>
            <person name="Magalhaes I.L.F."/>
            <person name="Oliveira U."/>
            <person name="Santos F.R."/>
            <person name="Vidigal T.H.D.A."/>
            <person name="Brescovit A.D."/>
            <person name="Santos A.J."/>
        </authorList>
    </citation>
    <scope>NUCLEOTIDE SEQUENCE</scope>
    <source>
        <tissue evidence="1">Shoot tissue taken approximately 20 cm above the soil surface</tissue>
    </source>
</reference>
<reference evidence="1" key="2">
    <citation type="journal article" date="2015" name="Data Brief">
        <title>Shoot transcriptome of the giant reed, Arundo donax.</title>
        <authorList>
            <person name="Barrero R.A."/>
            <person name="Guerrero F.D."/>
            <person name="Moolhuijzen P."/>
            <person name="Goolsby J.A."/>
            <person name="Tidwell J."/>
            <person name="Bellgard S.E."/>
            <person name="Bellgard M.I."/>
        </authorList>
    </citation>
    <scope>NUCLEOTIDE SEQUENCE</scope>
    <source>
        <tissue evidence="1">Shoot tissue taken approximately 20 cm above the soil surface</tissue>
    </source>
</reference>
<organism evidence="1">
    <name type="scientific">Arundo donax</name>
    <name type="common">Giant reed</name>
    <name type="synonym">Donax arundinaceus</name>
    <dbReference type="NCBI Taxonomy" id="35708"/>
    <lineage>
        <taxon>Eukaryota</taxon>
        <taxon>Viridiplantae</taxon>
        <taxon>Streptophyta</taxon>
        <taxon>Embryophyta</taxon>
        <taxon>Tracheophyta</taxon>
        <taxon>Spermatophyta</taxon>
        <taxon>Magnoliopsida</taxon>
        <taxon>Liliopsida</taxon>
        <taxon>Poales</taxon>
        <taxon>Poaceae</taxon>
        <taxon>PACMAD clade</taxon>
        <taxon>Arundinoideae</taxon>
        <taxon>Arundineae</taxon>
        <taxon>Arundo</taxon>
    </lineage>
</organism>
<dbReference type="AlphaFoldDB" id="A0A0A8ZRY9"/>